<dbReference type="InterPro" id="IPR036282">
    <property type="entry name" value="Glutathione-S-Trfase_C_sf"/>
</dbReference>
<dbReference type="InterPro" id="IPR010987">
    <property type="entry name" value="Glutathione-S-Trfase_C-like"/>
</dbReference>
<dbReference type="InterPro" id="IPR050213">
    <property type="entry name" value="GST_superfamily"/>
</dbReference>
<dbReference type="GO" id="GO:0006749">
    <property type="term" value="P:glutathione metabolic process"/>
    <property type="evidence" value="ECO:0007669"/>
    <property type="project" value="TreeGrafter"/>
</dbReference>
<keyword evidence="4" id="KW-1185">Reference proteome</keyword>
<organism evidence="3 4">
    <name type="scientific">Dictyostelium firmibasis</name>
    <dbReference type="NCBI Taxonomy" id="79012"/>
    <lineage>
        <taxon>Eukaryota</taxon>
        <taxon>Amoebozoa</taxon>
        <taxon>Evosea</taxon>
        <taxon>Eumycetozoa</taxon>
        <taxon>Dictyostelia</taxon>
        <taxon>Dictyosteliales</taxon>
        <taxon>Dictyosteliaceae</taxon>
        <taxon>Dictyostelium</taxon>
    </lineage>
</organism>
<protein>
    <recommendedName>
        <fullName evidence="5">GST C-terminal domain-containing protein</fullName>
    </recommendedName>
</protein>
<dbReference type="InterPro" id="IPR004046">
    <property type="entry name" value="GST_C"/>
</dbReference>
<evidence type="ECO:0000313" key="4">
    <source>
        <dbReference type="Proteomes" id="UP001344447"/>
    </source>
</evidence>
<dbReference type="PROSITE" id="PS50405">
    <property type="entry name" value="GST_CTER"/>
    <property type="match status" value="1"/>
</dbReference>
<evidence type="ECO:0000259" key="1">
    <source>
        <dbReference type="PROSITE" id="PS50404"/>
    </source>
</evidence>
<dbReference type="Proteomes" id="UP001344447">
    <property type="component" value="Unassembled WGS sequence"/>
</dbReference>
<dbReference type="GO" id="GO:0004364">
    <property type="term" value="F:glutathione transferase activity"/>
    <property type="evidence" value="ECO:0007669"/>
    <property type="project" value="TreeGrafter"/>
</dbReference>
<evidence type="ECO:0000259" key="2">
    <source>
        <dbReference type="PROSITE" id="PS50405"/>
    </source>
</evidence>
<dbReference type="PANTHER" id="PTHR11571:SF116">
    <property type="entry name" value="GLUTATHIONE S-TRANSFERASE DOMAIN-CONTAINING PROTEIN DDB_G0273153_DDB_G0273923"/>
    <property type="match status" value="1"/>
</dbReference>
<dbReference type="AlphaFoldDB" id="A0AAN7TM07"/>
<proteinExistence type="predicted"/>
<dbReference type="Pfam" id="PF14497">
    <property type="entry name" value="GST_C_3"/>
    <property type="match status" value="1"/>
</dbReference>
<dbReference type="PROSITE" id="PS50404">
    <property type="entry name" value="GST_NTER"/>
    <property type="match status" value="1"/>
</dbReference>
<feature type="domain" description="GST N-terminal" evidence="1">
    <location>
        <begin position="1"/>
        <end position="71"/>
    </location>
</feature>
<dbReference type="Gene3D" id="1.20.1050.130">
    <property type="match status" value="1"/>
</dbReference>
<dbReference type="EMBL" id="JAVFKY010000006">
    <property type="protein sequence ID" value="KAK5575244.1"/>
    <property type="molecule type" value="Genomic_DNA"/>
</dbReference>
<evidence type="ECO:0008006" key="5">
    <source>
        <dbReference type="Google" id="ProtNLM"/>
    </source>
</evidence>
<evidence type="ECO:0000313" key="3">
    <source>
        <dbReference type="EMBL" id="KAK5575244.1"/>
    </source>
</evidence>
<gene>
    <name evidence="3" type="ORF">RB653_010501</name>
</gene>
<dbReference type="InterPro" id="IPR004045">
    <property type="entry name" value="Glutathione_S-Trfase_N"/>
</dbReference>
<sequence>MISSIYIFKILLSYLGVEYEINQLSEINQEFTNKLESYNQFIKHTQKDEDYLLGQSAVISRYISNNHNFSGKSLQESARVDDIVESVLEIIEEYILPIINSNIISDEITKLLCTHFNDFENQLSKSTFSAGGDSTTLADLYLFILYDITLRYLENNGYMAHHFNEKYPHLERLKLHFLSNKSVSEFINSNSINSQTSQLII</sequence>
<dbReference type="SUPFAM" id="SSF47616">
    <property type="entry name" value="GST C-terminal domain-like"/>
    <property type="match status" value="1"/>
</dbReference>
<feature type="domain" description="GST C-terminal" evidence="2">
    <location>
        <begin position="73"/>
        <end position="196"/>
    </location>
</feature>
<comment type="caution">
    <text evidence="3">The sequence shown here is derived from an EMBL/GenBank/DDBJ whole genome shotgun (WGS) entry which is preliminary data.</text>
</comment>
<accession>A0AAN7TM07</accession>
<name>A0AAN7TM07_9MYCE</name>
<dbReference type="PANTHER" id="PTHR11571">
    <property type="entry name" value="GLUTATHIONE S-TRANSFERASE"/>
    <property type="match status" value="1"/>
</dbReference>
<reference evidence="3 4" key="1">
    <citation type="submission" date="2023-11" db="EMBL/GenBank/DDBJ databases">
        <title>Dfirmibasis_genome.</title>
        <authorList>
            <person name="Edelbroek B."/>
            <person name="Kjellin J."/>
            <person name="Jerlstrom-Hultqvist J."/>
            <person name="Soderbom F."/>
        </authorList>
    </citation>
    <scope>NUCLEOTIDE SEQUENCE [LARGE SCALE GENOMIC DNA]</scope>
    <source>
        <strain evidence="3 4">TNS-C-14</strain>
    </source>
</reference>